<evidence type="ECO:0008006" key="3">
    <source>
        <dbReference type="Google" id="ProtNLM"/>
    </source>
</evidence>
<dbReference type="PANTHER" id="PTHR39166">
    <property type="entry name" value="BLL1166 PROTEIN"/>
    <property type="match status" value="1"/>
</dbReference>
<dbReference type="Proteomes" id="UP001549320">
    <property type="component" value="Unassembled WGS sequence"/>
</dbReference>
<reference evidence="1 2" key="1">
    <citation type="submission" date="2024-06" db="EMBL/GenBank/DDBJ databases">
        <title>Sorghum-associated microbial communities from plants grown in Nebraska, USA.</title>
        <authorList>
            <person name="Schachtman D."/>
        </authorList>
    </citation>
    <scope>NUCLEOTIDE SEQUENCE [LARGE SCALE GENOMIC DNA]</scope>
    <source>
        <strain evidence="1 2">2709</strain>
    </source>
</reference>
<proteinExistence type="predicted"/>
<dbReference type="InterPro" id="IPR009267">
    <property type="entry name" value="NTP_transf_6"/>
</dbReference>
<dbReference type="RefSeq" id="WP_354442258.1">
    <property type="nucleotide sequence ID" value="NZ_JBEPSH010000002.1"/>
</dbReference>
<gene>
    <name evidence="1" type="ORF">ABIE13_001365</name>
</gene>
<comment type="caution">
    <text evidence="1">The sequence shown here is derived from an EMBL/GenBank/DDBJ whole genome shotgun (WGS) entry which is preliminary data.</text>
</comment>
<keyword evidence="2" id="KW-1185">Reference proteome</keyword>
<evidence type="ECO:0000313" key="2">
    <source>
        <dbReference type="Proteomes" id="UP001549320"/>
    </source>
</evidence>
<dbReference type="Pfam" id="PF06042">
    <property type="entry name" value="NTP_transf_6"/>
    <property type="match status" value="1"/>
</dbReference>
<dbReference type="EMBL" id="JBEPSH010000002">
    <property type="protein sequence ID" value="MET4576265.1"/>
    <property type="molecule type" value="Genomic_DNA"/>
</dbReference>
<evidence type="ECO:0000313" key="1">
    <source>
        <dbReference type="EMBL" id="MET4576265.1"/>
    </source>
</evidence>
<dbReference type="PANTHER" id="PTHR39166:SF1">
    <property type="entry name" value="BLL1166 PROTEIN"/>
    <property type="match status" value="1"/>
</dbReference>
<protein>
    <recommendedName>
        <fullName evidence="3">Nucleotidyltransferase family protein</fullName>
    </recommendedName>
</protein>
<accession>A0ABV2Q5F4</accession>
<organism evidence="1 2">
    <name type="scientific">Ottowia thiooxydans</name>
    <dbReference type="NCBI Taxonomy" id="219182"/>
    <lineage>
        <taxon>Bacteria</taxon>
        <taxon>Pseudomonadati</taxon>
        <taxon>Pseudomonadota</taxon>
        <taxon>Betaproteobacteria</taxon>
        <taxon>Burkholderiales</taxon>
        <taxon>Comamonadaceae</taxon>
        <taxon>Ottowia</taxon>
    </lineage>
</organism>
<sequence length="192" mass="22060">MPTASLSPADFISIALRNPINLQLLHRLRDLEIPQCYLTAGCLFQAVWNLHSGLPAHWGVNDYDIFYFDDSDLSEEAEDRVIQRALKASVDLGVKVEVRNQARVHLWYQRRFNASYPQLRHAREGIDRYLVACTRVGINVATGQLYAPDGLTDLAAGVLRPNPLYRDLRQFEAKAISYQERWPWLRIDRSPP</sequence>
<name>A0ABV2Q5F4_9BURK</name>